<dbReference type="SUPFAM" id="SSF53062">
    <property type="entry name" value="PTS system fructose IIA component-like"/>
    <property type="match status" value="1"/>
</dbReference>
<feature type="domain" description="PTS EIIA type-4" evidence="8">
    <location>
        <begin position="1"/>
        <end position="124"/>
    </location>
</feature>
<dbReference type="InterPro" id="IPR051471">
    <property type="entry name" value="Bacterial_PTS_sugar_comp"/>
</dbReference>
<evidence type="ECO:0000256" key="3">
    <source>
        <dbReference type="ARBA" id="ARBA00022490"/>
    </source>
</evidence>
<evidence type="ECO:0000256" key="7">
    <source>
        <dbReference type="ARBA" id="ARBA00022777"/>
    </source>
</evidence>
<gene>
    <name evidence="9" type="ORF">SAMN04488528_101334</name>
</gene>
<protein>
    <submittedName>
        <fullName evidence="9">PTS system, N-acetylgalactosamine-specific IIA component</fullName>
    </submittedName>
</protein>
<dbReference type="STRING" id="84698.SAMN04488528_101334"/>
<proteinExistence type="predicted"/>
<dbReference type="PROSITE" id="PS51096">
    <property type="entry name" value="PTS_EIIA_TYPE_4"/>
    <property type="match status" value="1"/>
</dbReference>
<keyword evidence="2" id="KW-0813">Transport</keyword>
<dbReference type="OrthoDB" id="9799827at2"/>
<dbReference type="Pfam" id="PF03610">
    <property type="entry name" value="EIIA-man"/>
    <property type="match status" value="1"/>
</dbReference>
<reference evidence="9 10" key="1">
    <citation type="submission" date="2016-10" db="EMBL/GenBank/DDBJ databases">
        <authorList>
            <person name="de Groot N.N."/>
        </authorList>
    </citation>
    <scope>NUCLEOTIDE SEQUENCE [LARGE SCALE GENOMIC DNA]</scope>
    <source>
        <strain evidence="9 10">DSM 12271</strain>
    </source>
</reference>
<name>A0A1I0YI87_9CLOT</name>
<accession>A0A1I0YI87</accession>
<keyword evidence="6" id="KW-0598">Phosphotransferase system</keyword>
<dbReference type="InterPro" id="IPR004701">
    <property type="entry name" value="PTS_EIIA_man-typ"/>
</dbReference>
<evidence type="ECO:0000256" key="2">
    <source>
        <dbReference type="ARBA" id="ARBA00022448"/>
    </source>
</evidence>
<evidence type="ECO:0000256" key="1">
    <source>
        <dbReference type="ARBA" id="ARBA00004496"/>
    </source>
</evidence>
<dbReference type="EMBL" id="FOKI01000013">
    <property type="protein sequence ID" value="SFB12597.1"/>
    <property type="molecule type" value="Genomic_DNA"/>
</dbReference>
<keyword evidence="7" id="KW-0418">Kinase</keyword>
<keyword evidence="5" id="KW-0808">Transferase</keyword>
<keyword evidence="10" id="KW-1185">Reference proteome</keyword>
<dbReference type="InterPro" id="IPR033887">
    <property type="entry name" value="PTS_IIA_man"/>
</dbReference>
<evidence type="ECO:0000259" key="8">
    <source>
        <dbReference type="PROSITE" id="PS51096"/>
    </source>
</evidence>
<dbReference type="NCBIfam" id="NF040761">
    <property type="entry name" value="AgaF"/>
    <property type="match status" value="1"/>
</dbReference>
<dbReference type="Gene3D" id="3.40.50.510">
    <property type="entry name" value="Phosphotransferase system, mannose-type IIA component"/>
    <property type="match status" value="1"/>
</dbReference>
<dbReference type="InterPro" id="IPR036662">
    <property type="entry name" value="PTS_EIIA_man-typ_sf"/>
</dbReference>
<sequence>MTGILVTGHGRFASGIVSALELIAGKQENVVVIDFIENQSTEILKENIERSLNLLGDEIIVFCDLAGGSPFKTSVILSRTISNKKIEVVAGVNLGMLLEIVLLRGDTCAEKLAEMALNSGGNALKRFKLKDKEEVEDFDGI</sequence>
<evidence type="ECO:0000256" key="5">
    <source>
        <dbReference type="ARBA" id="ARBA00022679"/>
    </source>
</evidence>
<organism evidence="9 10">
    <name type="scientific">Clostridium frigidicarnis</name>
    <dbReference type="NCBI Taxonomy" id="84698"/>
    <lineage>
        <taxon>Bacteria</taxon>
        <taxon>Bacillati</taxon>
        <taxon>Bacillota</taxon>
        <taxon>Clostridia</taxon>
        <taxon>Eubacteriales</taxon>
        <taxon>Clostridiaceae</taxon>
        <taxon>Clostridium</taxon>
    </lineage>
</organism>
<dbReference type="GO" id="GO:0016301">
    <property type="term" value="F:kinase activity"/>
    <property type="evidence" value="ECO:0007669"/>
    <property type="project" value="UniProtKB-KW"/>
</dbReference>
<dbReference type="AlphaFoldDB" id="A0A1I0YI87"/>
<evidence type="ECO:0000256" key="4">
    <source>
        <dbReference type="ARBA" id="ARBA00022597"/>
    </source>
</evidence>
<dbReference type="GO" id="GO:0005737">
    <property type="term" value="C:cytoplasm"/>
    <property type="evidence" value="ECO:0007669"/>
    <property type="project" value="UniProtKB-SubCell"/>
</dbReference>
<dbReference type="GO" id="GO:0016020">
    <property type="term" value="C:membrane"/>
    <property type="evidence" value="ECO:0007669"/>
    <property type="project" value="InterPro"/>
</dbReference>
<dbReference type="CDD" id="cd00006">
    <property type="entry name" value="PTS_IIA_man"/>
    <property type="match status" value="1"/>
</dbReference>
<dbReference type="RefSeq" id="WP_090040993.1">
    <property type="nucleotide sequence ID" value="NZ_FOKI01000013.1"/>
</dbReference>
<dbReference type="GO" id="GO:0009401">
    <property type="term" value="P:phosphoenolpyruvate-dependent sugar phosphotransferase system"/>
    <property type="evidence" value="ECO:0007669"/>
    <property type="project" value="UniProtKB-KW"/>
</dbReference>
<dbReference type="PANTHER" id="PTHR33799">
    <property type="entry name" value="PTS PERMEASE-RELATED-RELATED"/>
    <property type="match status" value="1"/>
</dbReference>
<dbReference type="Proteomes" id="UP000198619">
    <property type="component" value="Unassembled WGS sequence"/>
</dbReference>
<evidence type="ECO:0000313" key="10">
    <source>
        <dbReference type="Proteomes" id="UP000198619"/>
    </source>
</evidence>
<evidence type="ECO:0000313" key="9">
    <source>
        <dbReference type="EMBL" id="SFB12597.1"/>
    </source>
</evidence>
<dbReference type="PANTHER" id="PTHR33799:SF1">
    <property type="entry name" value="PTS SYSTEM MANNOSE-SPECIFIC EIIAB COMPONENT-RELATED"/>
    <property type="match status" value="1"/>
</dbReference>
<keyword evidence="4" id="KW-0762">Sugar transport</keyword>
<keyword evidence="3" id="KW-0963">Cytoplasm</keyword>
<comment type="subcellular location">
    <subcellularLocation>
        <location evidence="1">Cytoplasm</location>
    </subcellularLocation>
</comment>
<evidence type="ECO:0000256" key="6">
    <source>
        <dbReference type="ARBA" id="ARBA00022683"/>
    </source>
</evidence>